<evidence type="ECO:0000256" key="2">
    <source>
        <dbReference type="SAM" id="MobiDB-lite"/>
    </source>
</evidence>
<keyword evidence="6" id="KW-1185">Reference proteome</keyword>
<evidence type="ECO:0000259" key="3">
    <source>
        <dbReference type="SMART" id="SM01007"/>
    </source>
</evidence>
<protein>
    <submittedName>
        <fullName evidence="5">Uncharacterized protein</fullName>
    </submittedName>
</protein>
<evidence type="ECO:0000259" key="4">
    <source>
        <dbReference type="SMART" id="SM01008"/>
    </source>
</evidence>
<feature type="domain" description="Class II aldolase/adducin N-terminal" evidence="3">
    <location>
        <begin position="31"/>
        <end position="211"/>
    </location>
</feature>
<reference evidence="5 6" key="1">
    <citation type="submission" date="2019-09" db="EMBL/GenBank/DDBJ databases">
        <title>NBRP : Genome information of microbial organism related human and environment.</title>
        <authorList>
            <person name="Hattori M."/>
            <person name="Oshima K."/>
            <person name="Inaba H."/>
            <person name="Suda W."/>
            <person name="Sakamoto M."/>
            <person name="Iino T."/>
            <person name="Kitahara M."/>
            <person name="Oshida Y."/>
            <person name="Iida T."/>
            <person name="Kudo T."/>
            <person name="Itoh T."/>
            <person name="Ohkuma M."/>
        </authorList>
    </citation>
    <scope>NUCLEOTIDE SEQUENCE [LARGE SCALE GENOMIC DNA]</scope>
    <source>
        <strain evidence="5 6">Q-1</strain>
    </source>
</reference>
<dbReference type="NCBIfam" id="NF005451">
    <property type="entry name" value="PRK07044.1"/>
    <property type="match status" value="1"/>
</dbReference>
<proteinExistence type="inferred from homology"/>
<dbReference type="EMBL" id="BKCN01000023">
    <property type="protein sequence ID" value="GER05379.1"/>
    <property type="molecule type" value="Genomic_DNA"/>
</dbReference>
<dbReference type="SUPFAM" id="SSF56003">
    <property type="entry name" value="Molybdenum cofactor-binding domain"/>
    <property type="match status" value="1"/>
</dbReference>
<dbReference type="Proteomes" id="UP000324996">
    <property type="component" value="Unassembled WGS sequence"/>
</dbReference>
<dbReference type="Gene3D" id="3.40.225.10">
    <property type="entry name" value="Class II aldolase/adducin N-terminal domain"/>
    <property type="match status" value="1"/>
</dbReference>
<accession>A0A5A7NE91</accession>
<dbReference type="PANTHER" id="PTHR10672">
    <property type="entry name" value="ADDUCIN"/>
    <property type="match status" value="1"/>
</dbReference>
<dbReference type="SUPFAM" id="SSF54665">
    <property type="entry name" value="CO dehydrogenase molybdoprotein N-domain-like"/>
    <property type="match status" value="1"/>
</dbReference>
<dbReference type="SUPFAM" id="SSF53639">
    <property type="entry name" value="AraD/HMP-PK domain-like"/>
    <property type="match status" value="1"/>
</dbReference>
<dbReference type="GO" id="GO:0016491">
    <property type="term" value="F:oxidoreductase activity"/>
    <property type="evidence" value="ECO:0007669"/>
    <property type="project" value="InterPro"/>
</dbReference>
<evidence type="ECO:0000256" key="1">
    <source>
        <dbReference type="ARBA" id="ARBA00037961"/>
    </source>
</evidence>
<dbReference type="PANTHER" id="PTHR10672:SF3">
    <property type="entry name" value="PROTEIN HU-LI TAI SHAO"/>
    <property type="match status" value="1"/>
</dbReference>
<dbReference type="SMART" id="SM01008">
    <property type="entry name" value="Ald_Xan_dh_C"/>
    <property type="match status" value="1"/>
</dbReference>
<dbReference type="Pfam" id="PF00596">
    <property type="entry name" value="Aldolase_II"/>
    <property type="match status" value="1"/>
</dbReference>
<dbReference type="Pfam" id="PF01315">
    <property type="entry name" value="Ald_Xan_dh_C"/>
    <property type="match status" value="1"/>
</dbReference>
<evidence type="ECO:0000313" key="6">
    <source>
        <dbReference type="Proteomes" id="UP000324996"/>
    </source>
</evidence>
<sequence>MSDRLQAVDQGPKSPDGLRDQVSKEEWAAREDLAAAYRLVAHFGWDELIFTHLTMRVPGPEHHFLINPLGLFFDEVTASSLVKIDLAGKKVIDSPYAINPAGFVIHSALHESRDDARCVLHVHTVAGTAVASQRDGLLPLTQDALTQWGDISYHDYEGLALEAGEKERLVADMGTRHLMILRNHGLLTIGETVGAAFLRLFFLQRACEMQIAAQSGGVPLLVLDEAMGQRVFHQAATGFDQPAALSWAALRRKADRLIPAIEIDEIQLSIKFRRRKGSDMRQFGIGQSMRRVEDQRFIKGAGRYTDDLSFDGQLYAAFLRAPLAHGDLVALDVAAARSFPGVELVLTHEDMTAAGIGPVPCHVKLPGMVKKDRPIFVSGRVRYAGEPVAMVVATSFAAAREAVDLIIADYDDRDAVADCEQALLETAPQLYEDAPGNRSFTWETGDPALVEQAFEQAAHISTIEITNNRVAPNSMEPRAINARFDEASGFEVHIGTQGVAGILNGFCNLLGIDADRIRVCTPDVGGGFGMKASCFRNICR</sequence>
<dbReference type="InterPro" id="IPR051017">
    <property type="entry name" value="Aldolase-II_Adducin_sf"/>
</dbReference>
<dbReference type="InterPro" id="IPR001303">
    <property type="entry name" value="Aldolase_II/adducin_N"/>
</dbReference>
<dbReference type="Pfam" id="PF02738">
    <property type="entry name" value="MoCoBD_1"/>
    <property type="match status" value="1"/>
</dbReference>
<dbReference type="SMART" id="SM01007">
    <property type="entry name" value="Aldolase_II"/>
    <property type="match status" value="1"/>
</dbReference>
<comment type="caution">
    <text evidence="5">The sequence shown here is derived from an EMBL/GenBank/DDBJ whole genome shotgun (WGS) entry which is preliminary data.</text>
</comment>
<dbReference type="InterPro" id="IPR037165">
    <property type="entry name" value="AldOxase/xan_DH_Mopterin-bd_sf"/>
</dbReference>
<dbReference type="InterPro" id="IPR036856">
    <property type="entry name" value="Ald_Oxase/Xan_DH_a/b_sf"/>
</dbReference>
<dbReference type="InterPro" id="IPR036409">
    <property type="entry name" value="Aldolase_II/adducin_N_sf"/>
</dbReference>
<dbReference type="Gene3D" id="3.90.1170.50">
    <property type="entry name" value="Aldehyde oxidase/xanthine dehydrogenase, a/b hammerhead"/>
    <property type="match status" value="1"/>
</dbReference>
<dbReference type="RefSeq" id="WP_150007398.1">
    <property type="nucleotide sequence ID" value="NZ_BKCN01000023.1"/>
</dbReference>
<dbReference type="Gene3D" id="3.30.365.10">
    <property type="entry name" value="Aldehyde oxidase/xanthine dehydrogenase, molybdopterin binding domain"/>
    <property type="match status" value="2"/>
</dbReference>
<dbReference type="InterPro" id="IPR000674">
    <property type="entry name" value="Ald_Oxase/Xan_DH_a/b"/>
</dbReference>
<dbReference type="InterPro" id="IPR008274">
    <property type="entry name" value="AldOxase/xan_DH_MoCoBD1"/>
</dbReference>
<organism evidence="5 6">
    <name type="scientific">Iodidimonas nitroreducens</name>
    <dbReference type="NCBI Taxonomy" id="1236968"/>
    <lineage>
        <taxon>Bacteria</taxon>
        <taxon>Pseudomonadati</taxon>
        <taxon>Pseudomonadota</taxon>
        <taxon>Alphaproteobacteria</taxon>
        <taxon>Iodidimonadales</taxon>
        <taxon>Iodidimonadaceae</taxon>
        <taxon>Iodidimonas</taxon>
    </lineage>
</organism>
<evidence type="ECO:0000313" key="5">
    <source>
        <dbReference type="EMBL" id="GER05379.1"/>
    </source>
</evidence>
<feature type="domain" description="Aldehyde oxidase/xanthine dehydrogenase a/b hammerhead" evidence="4">
    <location>
        <begin position="299"/>
        <end position="414"/>
    </location>
</feature>
<dbReference type="GO" id="GO:0051015">
    <property type="term" value="F:actin filament binding"/>
    <property type="evidence" value="ECO:0007669"/>
    <property type="project" value="TreeGrafter"/>
</dbReference>
<name>A0A5A7NE91_9PROT</name>
<dbReference type="AlphaFoldDB" id="A0A5A7NE91"/>
<comment type="similarity">
    <text evidence="1">Belongs to the aldolase class II family.</text>
</comment>
<gene>
    <name evidence="5" type="ORF">JCM17846_30610</name>
</gene>
<dbReference type="GO" id="GO:0005856">
    <property type="term" value="C:cytoskeleton"/>
    <property type="evidence" value="ECO:0007669"/>
    <property type="project" value="TreeGrafter"/>
</dbReference>
<feature type="region of interest" description="Disordered" evidence="2">
    <location>
        <begin position="1"/>
        <end position="22"/>
    </location>
</feature>